<protein>
    <submittedName>
        <fullName evidence="1">Uncharacterized protein</fullName>
    </submittedName>
</protein>
<organism evidence="1 2">
    <name type="scientific">Rickettsia asiatica</name>
    <dbReference type="NCBI Taxonomy" id="238800"/>
    <lineage>
        <taxon>Bacteria</taxon>
        <taxon>Pseudomonadati</taxon>
        <taxon>Pseudomonadota</taxon>
        <taxon>Alphaproteobacteria</taxon>
        <taxon>Rickettsiales</taxon>
        <taxon>Rickettsiaceae</taxon>
        <taxon>Rickettsieae</taxon>
        <taxon>Rickettsia</taxon>
        <taxon>spotted fever group</taxon>
    </lineage>
</organism>
<gene>
    <name evidence="1" type="ORF">RAS_03380</name>
</gene>
<dbReference type="EMBL" id="AP019563">
    <property type="protein sequence ID" value="BBJ31229.1"/>
    <property type="molecule type" value="Genomic_DNA"/>
</dbReference>
<dbReference type="AlphaFoldDB" id="A0A510GBF0"/>
<accession>A0A510GBF0</accession>
<dbReference type="RefSeq" id="WP_156790193.1">
    <property type="nucleotide sequence ID" value="NZ_AP019563.1"/>
</dbReference>
<dbReference type="KEGG" id="ras:RAS_03380"/>
<dbReference type="Proteomes" id="UP000321183">
    <property type="component" value="Chromosome"/>
</dbReference>
<keyword evidence="2" id="KW-1185">Reference proteome</keyword>
<name>A0A510GBF0_9RICK</name>
<sequence length="51" mass="6153">MINRINNDLSKIGFSRDDLNELESSAKDLFIYDENINAWFINKELDYRIRE</sequence>
<reference evidence="1 2" key="1">
    <citation type="submission" date="2019-04" db="EMBL/GenBank/DDBJ databases">
        <title>Draft genome sequence of Rickettsia asiatica Maytaro1284.</title>
        <authorList>
            <person name="Thu M."/>
            <person name="Qiu Y."/>
            <person name="Nakao R."/>
        </authorList>
    </citation>
    <scope>NUCLEOTIDE SEQUENCE [LARGE SCALE GENOMIC DNA]</scope>
    <source>
        <strain evidence="1 2">Maytaro1284</strain>
    </source>
</reference>
<evidence type="ECO:0000313" key="2">
    <source>
        <dbReference type="Proteomes" id="UP000321183"/>
    </source>
</evidence>
<proteinExistence type="predicted"/>
<evidence type="ECO:0000313" key="1">
    <source>
        <dbReference type="EMBL" id="BBJ31229.1"/>
    </source>
</evidence>